<evidence type="ECO:0008006" key="3">
    <source>
        <dbReference type="Google" id="ProtNLM"/>
    </source>
</evidence>
<keyword evidence="2" id="KW-1185">Reference proteome</keyword>
<comment type="caution">
    <text evidence="1">The sequence shown here is derived from an EMBL/GenBank/DDBJ whole genome shotgun (WGS) entry which is preliminary data.</text>
</comment>
<evidence type="ECO:0000313" key="2">
    <source>
        <dbReference type="Proteomes" id="UP001500213"/>
    </source>
</evidence>
<dbReference type="Proteomes" id="UP001500213">
    <property type="component" value="Unassembled WGS sequence"/>
</dbReference>
<gene>
    <name evidence="1" type="ORF">GCM10022288_11700</name>
</gene>
<dbReference type="EMBL" id="BAABBX010000009">
    <property type="protein sequence ID" value="GAA4187138.1"/>
    <property type="molecule type" value="Genomic_DNA"/>
</dbReference>
<evidence type="ECO:0000313" key="1">
    <source>
        <dbReference type="EMBL" id="GAA4187138.1"/>
    </source>
</evidence>
<name>A0ABP8AP08_9MICO</name>
<accession>A0ABP8AP08</accession>
<sequence length="83" mass="8772">MGGMGTTTAGETYTAKLLDGPLEGRTIATSFLDGGTPQGRLVLPANDRGKKYVYRRSGEISEFADGTGAPGAVDYRYFGAEFD</sequence>
<protein>
    <recommendedName>
        <fullName evidence="3">RHS repeat-associated core domain-containing protein</fullName>
    </recommendedName>
</protein>
<reference evidence="2" key="1">
    <citation type="journal article" date="2019" name="Int. J. Syst. Evol. Microbiol.">
        <title>The Global Catalogue of Microorganisms (GCM) 10K type strain sequencing project: providing services to taxonomists for standard genome sequencing and annotation.</title>
        <authorList>
            <consortium name="The Broad Institute Genomics Platform"/>
            <consortium name="The Broad Institute Genome Sequencing Center for Infectious Disease"/>
            <person name="Wu L."/>
            <person name="Ma J."/>
        </authorList>
    </citation>
    <scope>NUCLEOTIDE SEQUENCE [LARGE SCALE GENOMIC DNA]</scope>
    <source>
        <strain evidence="2">JCM 17593</strain>
    </source>
</reference>
<proteinExistence type="predicted"/>
<organism evidence="1 2">
    <name type="scientific">Gryllotalpicola kribbensis</name>
    <dbReference type="NCBI Taxonomy" id="993084"/>
    <lineage>
        <taxon>Bacteria</taxon>
        <taxon>Bacillati</taxon>
        <taxon>Actinomycetota</taxon>
        <taxon>Actinomycetes</taxon>
        <taxon>Micrococcales</taxon>
        <taxon>Microbacteriaceae</taxon>
        <taxon>Gryllotalpicola</taxon>
    </lineage>
</organism>